<dbReference type="SMART" id="SM00355">
    <property type="entry name" value="ZnF_C2H2"/>
    <property type="match status" value="2"/>
</dbReference>
<feature type="compositionally biased region" description="Polar residues" evidence="2">
    <location>
        <begin position="190"/>
        <end position="201"/>
    </location>
</feature>
<feature type="compositionally biased region" description="Pro residues" evidence="2">
    <location>
        <begin position="123"/>
        <end position="136"/>
    </location>
</feature>
<proteinExistence type="predicted"/>
<evidence type="ECO:0000256" key="1">
    <source>
        <dbReference type="PROSITE-ProRule" id="PRU00042"/>
    </source>
</evidence>
<feature type="compositionally biased region" description="Pro residues" evidence="2">
    <location>
        <begin position="144"/>
        <end position="165"/>
    </location>
</feature>
<reference evidence="4 5" key="1">
    <citation type="submission" date="2019-10" db="EMBL/GenBank/DDBJ databases">
        <authorList>
            <person name="Palmer J.M."/>
        </authorList>
    </citation>
    <scope>NUCLEOTIDE SEQUENCE [LARGE SCALE GENOMIC DNA]</scope>
    <source>
        <strain evidence="4 5">TWF696</strain>
    </source>
</reference>
<evidence type="ECO:0000259" key="3">
    <source>
        <dbReference type="PROSITE" id="PS50157"/>
    </source>
</evidence>
<dbReference type="PROSITE" id="PS50157">
    <property type="entry name" value="ZINC_FINGER_C2H2_2"/>
    <property type="match status" value="1"/>
</dbReference>
<dbReference type="PROSITE" id="PS00028">
    <property type="entry name" value="ZINC_FINGER_C2H2_1"/>
    <property type="match status" value="2"/>
</dbReference>
<sequence>MKTAEILIGPVTYPSTIEAPCWFSNSLHEHANDIYVEPVIKSEPTIDDFETEFCIKSEPESPSSYIDVTIHKVTKFRQAVESEVEIPDFQLPADSFDLWSDELVDPGLLPDSPPCKTIETTSTPPPQLPPSLPSSPCPSLRPSLPTPPPPPLPSAPPSLPSPPSRASPIIVAPIPENSVSRETSIRFVSPQLNSIPPSNRFGNRKNPGRRKSDTWACEVAACDKRFSNKRRYEQHLSKEHKCKTAICTDCGKSLGRKDYMRDHIRSKKHLFAIATGKRPATAKAPT</sequence>
<comment type="caution">
    <text evidence="4">The sequence shown here is derived from an EMBL/GenBank/DDBJ whole genome shotgun (WGS) entry which is preliminary data.</text>
</comment>
<organism evidence="4 5">
    <name type="scientific">Orbilia brochopaga</name>
    <dbReference type="NCBI Taxonomy" id="3140254"/>
    <lineage>
        <taxon>Eukaryota</taxon>
        <taxon>Fungi</taxon>
        <taxon>Dikarya</taxon>
        <taxon>Ascomycota</taxon>
        <taxon>Pezizomycotina</taxon>
        <taxon>Orbiliomycetes</taxon>
        <taxon>Orbiliales</taxon>
        <taxon>Orbiliaceae</taxon>
        <taxon>Orbilia</taxon>
    </lineage>
</organism>
<evidence type="ECO:0000313" key="5">
    <source>
        <dbReference type="Proteomes" id="UP001375240"/>
    </source>
</evidence>
<keyword evidence="1" id="KW-0863">Zinc-finger</keyword>
<dbReference type="Proteomes" id="UP001375240">
    <property type="component" value="Unassembled WGS sequence"/>
</dbReference>
<feature type="region of interest" description="Disordered" evidence="2">
    <location>
        <begin position="188"/>
        <end position="210"/>
    </location>
</feature>
<dbReference type="InterPro" id="IPR013087">
    <property type="entry name" value="Znf_C2H2_type"/>
</dbReference>
<dbReference type="GO" id="GO:0008270">
    <property type="term" value="F:zinc ion binding"/>
    <property type="evidence" value="ECO:0007669"/>
    <property type="project" value="UniProtKB-KW"/>
</dbReference>
<keyword evidence="5" id="KW-1185">Reference proteome</keyword>
<name>A0AAV9VAT4_9PEZI</name>
<gene>
    <name evidence="4" type="ORF">TWF696_000282</name>
</gene>
<dbReference type="SUPFAM" id="SSF57667">
    <property type="entry name" value="beta-beta-alpha zinc fingers"/>
    <property type="match status" value="1"/>
</dbReference>
<feature type="region of interest" description="Disordered" evidence="2">
    <location>
        <begin position="109"/>
        <end position="175"/>
    </location>
</feature>
<evidence type="ECO:0000256" key="2">
    <source>
        <dbReference type="SAM" id="MobiDB-lite"/>
    </source>
</evidence>
<accession>A0AAV9VAT4</accession>
<evidence type="ECO:0000313" key="4">
    <source>
        <dbReference type="EMBL" id="KAK6359115.1"/>
    </source>
</evidence>
<protein>
    <recommendedName>
        <fullName evidence="3">C2H2-type domain-containing protein</fullName>
    </recommendedName>
</protein>
<keyword evidence="1" id="KW-0862">Zinc</keyword>
<dbReference type="EMBL" id="JAVHNQ010000001">
    <property type="protein sequence ID" value="KAK6359115.1"/>
    <property type="molecule type" value="Genomic_DNA"/>
</dbReference>
<dbReference type="InterPro" id="IPR036236">
    <property type="entry name" value="Znf_C2H2_sf"/>
</dbReference>
<dbReference type="Gene3D" id="3.30.160.60">
    <property type="entry name" value="Classic Zinc Finger"/>
    <property type="match status" value="1"/>
</dbReference>
<keyword evidence="1" id="KW-0479">Metal-binding</keyword>
<dbReference type="Pfam" id="PF12874">
    <property type="entry name" value="zf-met"/>
    <property type="match status" value="1"/>
</dbReference>
<feature type="domain" description="C2H2-type" evidence="3">
    <location>
        <begin position="245"/>
        <end position="279"/>
    </location>
</feature>
<dbReference type="AlphaFoldDB" id="A0AAV9VAT4"/>